<dbReference type="GO" id="GO:0008047">
    <property type="term" value="F:enzyme activator activity"/>
    <property type="evidence" value="ECO:0007669"/>
    <property type="project" value="TreeGrafter"/>
</dbReference>
<dbReference type="InterPro" id="IPR008921">
    <property type="entry name" value="DNA_pol3_clamp-load_cplx_C"/>
</dbReference>
<dbReference type="CDD" id="cd18139">
    <property type="entry name" value="HLD_clamp_RarA"/>
    <property type="match status" value="1"/>
</dbReference>
<dbReference type="InterPro" id="IPR051314">
    <property type="entry name" value="AAA_ATPase_RarA/MGS1/WRNIP1"/>
</dbReference>
<evidence type="ECO:0000259" key="7">
    <source>
        <dbReference type="SMART" id="SM00382"/>
    </source>
</evidence>
<proteinExistence type="inferred from homology"/>
<dbReference type="RefSeq" id="WP_060300625.1">
    <property type="nucleotide sequence ID" value="NZ_LPJX01000069.1"/>
</dbReference>
<dbReference type="FunFam" id="1.20.272.10:FF:000001">
    <property type="entry name" value="Putative AAA family ATPase"/>
    <property type="match status" value="1"/>
</dbReference>
<dbReference type="InterPro" id="IPR027417">
    <property type="entry name" value="P-loop_NTPase"/>
</dbReference>
<dbReference type="InterPro" id="IPR003593">
    <property type="entry name" value="AAA+_ATPase"/>
</dbReference>
<feature type="domain" description="AAA+ ATPase" evidence="7">
    <location>
        <begin position="46"/>
        <end position="163"/>
    </location>
</feature>
<dbReference type="PANTHER" id="PTHR13779:SF7">
    <property type="entry name" value="ATPASE WRNIP1"/>
    <property type="match status" value="1"/>
</dbReference>
<dbReference type="InterPro" id="IPR003959">
    <property type="entry name" value="ATPase_AAA_core"/>
</dbReference>
<dbReference type="CDD" id="cd00009">
    <property type="entry name" value="AAA"/>
    <property type="match status" value="1"/>
</dbReference>
<comment type="similarity">
    <text evidence="2">Belongs to the AAA ATPase family. RarA/MGS1/WRNIP1 subfamily.</text>
</comment>
<keyword evidence="6" id="KW-0067">ATP-binding</keyword>
<dbReference type="FunFam" id="3.40.50.300:FF:000137">
    <property type="entry name" value="Replication-associated recombination protein A"/>
    <property type="match status" value="1"/>
</dbReference>
<evidence type="ECO:0000313" key="9">
    <source>
        <dbReference type="Proteomes" id="UP000061512"/>
    </source>
</evidence>
<organism evidence="8 9">
    <name type="scientific">Burkholderia pseudomultivorans</name>
    <dbReference type="NCBI Taxonomy" id="1207504"/>
    <lineage>
        <taxon>Bacteria</taxon>
        <taxon>Pseudomonadati</taxon>
        <taxon>Pseudomonadota</taxon>
        <taxon>Betaproteobacteria</taxon>
        <taxon>Burkholderiales</taxon>
        <taxon>Burkholderiaceae</taxon>
        <taxon>Burkholderia</taxon>
        <taxon>Burkholderia cepacia complex</taxon>
    </lineage>
</organism>
<dbReference type="SUPFAM" id="SSF52540">
    <property type="entry name" value="P-loop containing nucleoside triphosphate hydrolases"/>
    <property type="match status" value="1"/>
</dbReference>
<dbReference type="GO" id="GO:0005524">
    <property type="term" value="F:ATP binding"/>
    <property type="evidence" value="ECO:0007669"/>
    <property type="project" value="UniProtKB-KW"/>
</dbReference>
<dbReference type="SUPFAM" id="SSF48019">
    <property type="entry name" value="post-AAA+ oligomerization domain-like"/>
    <property type="match status" value="1"/>
</dbReference>
<dbReference type="SMART" id="SM00382">
    <property type="entry name" value="AAA"/>
    <property type="match status" value="1"/>
</dbReference>
<dbReference type="Gene3D" id="1.10.8.60">
    <property type="match status" value="1"/>
</dbReference>
<comment type="function">
    <text evidence="1">DNA-dependent ATPase that plays important roles in cellular responses to stalled DNA replication processes.</text>
</comment>
<evidence type="ECO:0000256" key="1">
    <source>
        <dbReference type="ARBA" id="ARBA00002393"/>
    </source>
</evidence>
<protein>
    <recommendedName>
        <fullName evidence="3">Replication-associated recombination protein A</fullName>
    </recommendedName>
</protein>
<dbReference type="Pfam" id="PF12002">
    <property type="entry name" value="MgsA_C"/>
    <property type="match status" value="1"/>
</dbReference>
<dbReference type="EMBL" id="LPJX01000069">
    <property type="protein sequence ID" value="KWF58032.1"/>
    <property type="molecule type" value="Genomic_DNA"/>
</dbReference>
<keyword evidence="4" id="KW-0235">DNA replication</keyword>
<evidence type="ECO:0000256" key="5">
    <source>
        <dbReference type="ARBA" id="ARBA00022741"/>
    </source>
</evidence>
<name>A0A132ETB2_9BURK</name>
<evidence type="ECO:0000256" key="3">
    <source>
        <dbReference type="ARBA" id="ARBA00020776"/>
    </source>
</evidence>
<dbReference type="InterPro" id="IPR021886">
    <property type="entry name" value="MgsA_C"/>
</dbReference>
<dbReference type="GO" id="GO:0003677">
    <property type="term" value="F:DNA binding"/>
    <property type="evidence" value="ECO:0007669"/>
    <property type="project" value="InterPro"/>
</dbReference>
<comment type="caution">
    <text evidence="8">The sequence shown here is derived from an EMBL/GenBank/DDBJ whole genome shotgun (WGS) entry which is preliminary data.</text>
</comment>
<dbReference type="GO" id="GO:0000731">
    <property type="term" value="P:DNA synthesis involved in DNA repair"/>
    <property type="evidence" value="ECO:0007669"/>
    <property type="project" value="TreeGrafter"/>
</dbReference>
<reference evidence="8 9" key="1">
    <citation type="submission" date="2015-11" db="EMBL/GenBank/DDBJ databases">
        <title>Expanding the genomic diversity of Burkholderia species for the development of highly accurate diagnostics.</title>
        <authorList>
            <person name="Sahl J."/>
            <person name="Keim P."/>
            <person name="Wagner D."/>
        </authorList>
    </citation>
    <scope>NUCLEOTIDE SEQUENCE [LARGE SCALE GENOMIC DNA]</scope>
    <source>
        <strain evidence="8 9">MSMB574WGS</strain>
    </source>
</reference>
<evidence type="ECO:0000256" key="6">
    <source>
        <dbReference type="ARBA" id="ARBA00022840"/>
    </source>
</evidence>
<sequence length="439" mass="47567">MSDLFSPEPRRPLADALRPASLDDVIGQTHLLGAGMPLRRAFESGKPHSMIFWGPPGVGKTTLARLTAQAFDCAFVALSAVLGGVKDIRAATARAQQAFDEAGRRTIVFVDEIHRFNDTQQAALLPSVASGAVIFIGATTENPSFEVNRALLSRARVYVLKPLSEDELRSLFDRVCGIALGKLSFDDDARDTLIAHADGDARRFLNLLEQVRTAAESAGVTTLDAGFIARTTTSGARRFDKGGEHFYDQISALHKSVRGSNPDAALYWLCRMLDGGTDRRYLARRIVAIAYDDIGLADPAALRIANDAARTSDRLGAPDGDLALAQAVLYLACAAKSNAGGIALMQARAFVRQDRPREVPAHLRDVPDELTPALGRAYRNPHDAPHGYAAGESYLPEGMQAPYWYRPTSRGVEAGIAERLDALRRLDRDALSGAFSRTR</sequence>
<dbReference type="Proteomes" id="UP000061512">
    <property type="component" value="Unassembled WGS sequence"/>
</dbReference>
<accession>A0A132ETB2</accession>
<keyword evidence="5" id="KW-0547">Nucleotide-binding</keyword>
<evidence type="ECO:0000313" key="8">
    <source>
        <dbReference type="EMBL" id="KWF58032.1"/>
    </source>
</evidence>
<dbReference type="Gene3D" id="1.20.272.10">
    <property type="match status" value="1"/>
</dbReference>
<dbReference type="Gene3D" id="3.40.50.300">
    <property type="entry name" value="P-loop containing nucleotide triphosphate hydrolases"/>
    <property type="match status" value="1"/>
</dbReference>
<dbReference type="InterPro" id="IPR032423">
    <property type="entry name" value="AAA_assoc_2"/>
</dbReference>
<dbReference type="GO" id="GO:0006261">
    <property type="term" value="P:DNA-templated DNA replication"/>
    <property type="evidence" value="ECO:0007669"/>
    <property type="project" value="TreeGrafter"/>
</dbReference>
<gene>
    <name evidence="8" type="ORF">WT57_30915</name>
</gene>
<evidence type="ECO:0000256" key="4">
    <source>
        <dbReference type="ARBA" id="ARBA00022705"/>
    </source>
</evidence>
<evidence type="ECO:0000256" key="2">
    <source>
        <dbReference type="ARBA" id="ARBA00008959"/>
    </source>
</evidence>
<dbReference type="Gene3D" id="1.10.3710.10">
    <property type="entry name" value="DNA polymerase III clamp loader subunits, C-terminal domain"/>
    <property type="match status" value="1"/>
</dbReference>
<dbReference type="Pfam" id="PF00004">
    <property type="entry name" value="AAA"/>
    <property type="match status" value="1"/>
</dbReference>
<dbReference type="PANTHER" id="PTHR13779">
    <property type="entry name" value="WERNER HELICASE-INTERACTING PROTEIN 1 FAMILY MEMBER"/>
    <property type="match status" value="1"/>
</dbReference>
<dbReference type="GO" id="GO:0017116">
    <property type="term" value="F:single-stranded DNA helicase activity"/>
    <property type="evidence" value="ECO:0007669"/>
    <property type="project" value="TreeGrafter"/>
</dbReference>
<dbReference type="GO" id="GO:0016887">
    <property type="term" value="F:ATP hydrolysis activity"/>
    <property type="evidence" value="ECO:0007669"/>
    <property type="project" value="InterPro"/>
</dbReference>
<dbReference type="AlphaFoldDB" id="A0A132ETB2"/>
<dbReference type="Pfam" id="PF16193">
    <property type="entry name" value="AAA_assoc_2"/>
    <property type="match status" value="1"/>
</dbReference>